<comment type="caution">
    <text evidence="2">The sequence shown here is derived from an EMBL/GenBank/DDBJ whole genome shotgun (WGS) entry which is preliminary data.</text>
</comment>
<organism evidence="2 3">
    <name type="scientific">Apodospora peruviana</name>
    <dbReference type="NCBI Taxonomy" id="516989"/>
    <lineage>
        <taxon>Eukaryota</taxon>
        <taxon>Fungi</taxon>
        <taxon>Dikarya</taxon>
        <taxon>Ascomycota</taxon>
        <taxon>Pezizomycotina</taxon>
        <taxon>Sordariomycetes</taxon>
        <taxon>Sordariomycetidae</taxon>
        <taxon>Sordariales</taxon>
        <taxon>Lasiosphaeriaceae</taxon>
        <taxon>Apodospora</taxon>
    </lineage>
</organism>
<dbReference type="PROSITE" id="PS51257">
    <property type="entry name" value="PROKAR_LIPOPROTEIN"/>
    <property type="match status" value="1"/>
</dbReference>
<dbReference type="SMART" id="SM00317">
    <property type="entry name" value="SET"/>
    <property type="match status" value="1"/>
</dbReference>
<keyword evidence="3" id="KW-1185">Reference proteome</keyword>
<accession>A0AAE0IC25</accession>
<reference evidence="2" key="1">
    <citation type="journal article" date="2023" name="Mol. Phylogenet. Evol.">
        <title>Genome-scale phylogeny and comparative genomics of the fungal order Sordariales.</title>
        <authorList>
            <person name="Hensen N."/>
            <person name="Bonometti L."/>
            <person name="Westerberg I."/>
            <person name="Brannstrom I.O."/>
            <person name="Guillou S."/>
            <person name="Cros-Aarteil S."/>
            <person name="Calhoun S."/>
            <person name="Haridas S."/>
            <person name="Kuo A."/>
            <person name="Mondo S."/>
            <person name="Pangilinan J."/>
            <person name="Riley R."/>
            <person name="LaButti K."/>
            <person name="Andreopoulos B."/>
            <person name="Lipzen A."/>
            <person name="Chen C."/>
            <person name="Yan M."/>
            <person name="Daum C."/>
            <person name="Ng V."/>
            <person name="Clum A."/>
            <person name="Steindorff A."/>
            <person name="Ohm R.A."/>
            <person name="Martin F."/>
            <person name="Silar P."/>
            <person name="Natvig D.O."/>
            <person name="Lalanne C."/>
            <person name="Gautier V."/>
            <person name="Ament-Velasquez S.L."/>
            <person name="Kruys A."/>
            <person name="Hutchinson M.I."/>
            <person name="Powell A.J."/>
            <person name="Barry K."/>
            <person name="Miller A.N."/>
            <person name="Grigoriev I.V."/>
            <person name="Debuchy R."/>
            <person name="Gladieux P."/>
            <person name="Hiltunen Thoren M."/>
            <person name="Johannesson H."/>
        </authorList>
    </citation>
    <scope>NUCLEOTIDE SEQUENCE</scope>
    <source>
        <strain evidence="2">CBS 118394</strain>
    </source>
</reference>
<gene>
    <name evidence="2" type="ORF">B0H66DRAFT_554243</name>
</gene>
<evidence type="ECO:0000313" key="3">
    <source>
        <dbReference type="Proteomes" id="UP001283341"/>
    </source>
</evidence>
<dbReference type="Pfam" id="PF00856">
    <property type="entry name" value="SET"/>
    <property type="match status" value="1"/>
</dbReference>
<sequence>MKPLQLLPVVYAASSLACQDGDGHVHLDHSDSPGCGAGSHAVLGFGSDSLCVPDSDYLAADQKILSQQADDSQFQCPNGTCHNDSPAHIWTHSTPCFKSSKSDNQYCVFTDHTFAEGRGTSFVTTAGRAGYLATYPAFSEPEIIKGINQDLVRTIPAVYDMKEFPGKGMGLEAKVDIRRGDLIMANTVSLMIDYRVFDELANDEWMQLQAFAVDYLPAQHRSAILNLSTHDGGNLSHVQRVNKITSTNAFDIDPDTDDVEQDNGFFVVFPEIARMNHDCRANADYYFDHETLTQYIHAIRPIKAGDEITLSYINPRMERDARMQKLQRIWGFGCVCHLCTRKLARAEASDLRIRLINELLPELQNHNADSRATPEMAELLISLHEQEELWGMMYEVYMYAAQEYNGAGDPWTAIKYAQLAVEWGNTAVGPKESSINDMRALADDPWSHWSWMLRTKRRNGWEKRTKDDKDD</sequence>
<feature type="domain" description="SET" evidence="1">
    <location>
        <begin position="156"/>
        <end position="313"/>
    </location>
</feature>
<name>A0AAE0IC25_9PEZI</name>
<evidence type="ECO:0000259" key="1">
    <source>
        <dbReference type="PROSITE" id="PS50280"/>
    </source>
</evidence>
<dbReference type="EMBL" id="JAUEDM010000003">
    <property type="protein sequence ID" value="KAK3322402.1"/>
    <property type="molecule type" value="Genomic_DNA"/>
</dbReference>
<dbReference type="AlphaFoldDB" id="A0AAE0IC25"/>
<protein>
    <recommendedName>
        <fullName evidence="1">SET domain-containing protein</fullName>
    </recommendedName>
</protein>
<reference evidence="2" key="2">
    <citation type="submission" date="2023-06" db="EMBL/GenBank/DDBJ databases">
        <authorList>
            <consortium name="Lawrence Berkeley National Laboratory"/>
            <person name="Haridas S."/>
            <person name="Hensen N."/>
            <person name="Bonometti L."/>
            <person name="Westerberg I."/>
            <person name="Brannstrom I.O."/>
            <person name="Guillou S."/>
            <person name="Cros-Aarteil S."/>
            <person name="Calhoun S."/>
            <person name="Kuo A."/>
            <person name="Mondo S."/>
            <person name="Pangilinan J."/>
            <person name="Riley R."/>
            <person name="Labutti K."/>
            <person name="Andreopoulos B."/>
            <person name="Lipzen A."/>
            <person name="Chen C."/>
            <person name="Yanf M."/>
            <person name="Daum C."/>
            <person name="Ng V."/>
            <person name="Clum A."/>
            <person name="Steindorff A."/>
            <person name="Ohm R."/>
            <person name="Martin F."/>
            <person name="Silar P."/>
            <person name="Natvig D."/>
            <person name="Lalanne C."/>
            <person name="Gautier V."/>
            <person name="Ament-Velasquez S.L."/>
            <person name="Kruys A."/>
            <person name="Hutchinson M.I."/>
            <person name="Powell A.J."/>
            <person name="Barry K."/>
            <person name="Miller A.N."/>
            <person name="Grigoriev I.V."/>
            <person name="Debuchy R."/>
            <person name="Gladieux P."/>
            <person name="Thoren M.H."/>
            <person name="Johannesson H."/>
        </authorList>
    </citation>
    <scope>NUCLEOTIDE SEQUENCE</scope>
    <source>
        <strain evidence="2">CBS 118394</strain>
    </source>
</reference>
<dbReference type="PANTHER" id="PTHR47332:SF6">
    <property type="entry name" value="SET DOMAIN-CONTAINING PROTEIN"/>
    <property type="match status" value="1"/>
</dbReference>
<dbReference type="SUPFAM" id="SSF82199">
    <property type="entry name" value="SET domain"/>
    <property type="match status" value="1"/>
</dbReference>
<dbReference type="CDD" id="cd20071">
    <property type="entry name" value="SET_SMYD"/>
    <property type="match status" value="1"/>
</dbReference>
<dbReference type="PROSITE" id="PS50280">
    <property type="entry name" value="SET"/>
    <property type="match status" value="1"/>
</dbReference>
<evidence type="ECO:0000313" key="2">
    <source>
        <dbReference type="EMBL" id="KAK3322402.1"/>
    </source>
</evidence>
<proteinExistence type="predicted"/>
<dbReference type="Proteomes" id="UP001283341">
    <property type="component" value="Unassembled WGS sequence"/>
</dbReference>
<dbReference type="PANTHER" id="PTHR47332">
    <property type="entry name" value="SET DOMAIN-CONTAINING PROTEIN 5"/>
    <property type="match status" value="1"/>
</dbReference>
<dbReference type="Gene3D" id="2.170.270.10">
    <property type="entry name" value="SET domain"/>
    <property type="match status" value="1"/>
</dbReference>
<dbReference type="InterPro" id="IPR046341">
    <property type="entry name" value="SET_dom_sf"/>
</dbReference>
<dbReference type="InterPro" id="IPR053185">
    <property type="entry name" value="SET_domain_protein"/>
</dbReference>
<dbReference type="InterPro" id="IPR001214">
    <property type="entry name" value="SET_dom"/>
</dbReference>